<evidence type="ECO:0000256" key="1">
    <source>
        <dbReference type="SAM" id="MobiDB-lite"/>
    </source>
</evidence>
<dbReference type="AlphaFoldDB" id="A0A2B7YRV2"/>
<dbReference type="PANTHER" id="PTHR38117">
    <property type="entry name" value="NACHT AND WD40 DOMAIN PROTEIN"/>
    <property type="match status" value="1"/>
</dbReference>
<comment type="caution">
    <text evidence="3">The sequence shown here is derived from an EMBL/GenBank/DDBJ whole genome shotgun (WGS) entry which is preliminary data.</text>
</comment>
<proteinExistence type="predicted"/>
<dbReference type="OrthoDB" id="5078320at2759"/>
<protein>
    <recommendedName>
        <fullName evidence="2">DUF7053 domain-containing protein</fullName>
    </recommendedName>
</protein>
<feature type="region of interest" description="Disordered" evidence="1">
    <location>
        <begin position="231"/>
        <end position="324"/>
    </location>
</feature>
<gene>
    <name evidence="3" type="ORF">AJ80_02211</name>
</gene>
<reference evidence="3 4" key="1">
    <citation type="submission" date="2017-10" db="EMBL/GenBank/DDBJ databases">
        <title>Comparative genomics in systemic dimorphic fungi from Ajellomycetaceae.</title>
        <authorList>
            <person name="Munoz J.F."/>
            <person name="Mcewen J.G."/>
            <person name="Clay O.K."/>
            <person name="Cuomo C.A."/>
        </authorList>
    </citation>
    <scope>NUCLEOTIDE SEQUENCE [LARGE SCALE GENOMIC DNA]</scope>
    <source>
        <strain evidence="3 4">UAMH7299</strain>
    </source>
</reference>
<accession>A0A2B7YRV2</accession>
<evidence type="ECO:0000313" key="4">
    <source>
        <dbReference type="Proteomes" id="UP000224634"/>
    </source>
</evidence>
<dbReference type="Proteomes" id="UP000224634">
    <property type="component" value="Unassembled WGS sequence"/>
</dbReference>
<sequence length="324" mass="35496">MFKRSIFTTVTPLPPYITRETVIETLHQHSEMIELNPLVIKHERCKPPPNAPADEFHCIWYELTDKVPYLPGISSKVSYKACFHDLPRGLQTHVYAPTGLDIREKWSVGGNMPGEPRETVELGLTSAPREGLYLREDVDMRCNILVSNFVKKTLKRAHAVLVDRLVVKADILKEKADKGMIMAAGAERHTSVRSTATMGVSPMRSAVSSSLSSPDLTGRFSGPYSSYDPKSVAYSGGGDRGGGYVSPGLQQPHSPYTPGGAISGFRSSGHLGGDTFPPEKRVVELGSNEVQPAFMDKRSSGRSTPVKKHDDNPAPVPTHVYELQ</sequence>
<name>A0A2B7YRV2_POLH7</name>
<dbReference type="PANTHER" id="PTHR38117:SF2">
    <property type="entry name" value="NACHT AND WD40 DOMAIN PROTEIN"/>
    <property type="match status" value="1"/>
</dbReference>
<evidence type="ECO:0000259" key="2">
    <source>
        <dbReference type="Pfam" id="PF23155"/>
    </source>
</evidence>
<dbReference type="InterPro" id="IPR055481">
    <property type="entry name" value="DUF7053"/>
</dbReference>
<organism evidence="3 4">
    <name type="scientific">Polytolypa hystricis (strain UAMH7299)</name>
    <dbReference type="NCBI Taxonomy" id="1447883"/>
    <lineage>
        <taxon>Eukaryota</taxon>
        <taxon>Fungi</taxon>
        <taxon>Dikarya</taxon>
        <taxon>Ascomycota</taxon>
        <taxon>Pezizomycotina</taxon>
        <taxon>Eurotiomycetes</taxon>
        <taxon>Eurotiomycetidae</taxon>
        <taxon>Onygenales</taxon>
        <taxon>Onygenales incertae sedis</taxon>
        <taxon>Polytolypa</taxon>
    </lineage>
</organism>
<feature type="compositionally biased region" description="Gly residues" evidence="1">
    <location>
        <begin position="235"/>
        <end position="245"/>
    </location>
</feature>
<dbReference type="Pfam" id="PF23155">
    <property type="entry name" value="DUF7053"/>
    <property type="match status" value="1"/>
</dbReference>
<dbReference type="STRING" id="1447883.A0A2B7YRV2"/>
<dbReference type="EMBL" id="PDNA01000020">
    <property type="protein sequence ID" value="PGH23781.1"/>
    <property type="molecule type" value="Genomic_DNA"/>
</dbReference>
<evidence type="ECO:0000313" key="3">
    <source>
        <dbReference type="EMBL" id="PGH23781.1"/>
    </source>
</evidence>
<feature type="domain" description="DUF7053" evidence="2">
    <location>
        <begin position="3"/>
        <end position="170"/>
    </location>
</feature>
<keyword evidence="4" id="KW-1185">Reference proteome</keyword>